<organism evidence="1 2">
    <name type="scientific">Caldibacillus debilis</name>
    <dbReference type="NCBI Taxonomy" id="301148"/>
    <lineage>
        <taxon>Bacteria</taxon>
        <taxon>Bacillati</taxon>
        <taxon>Bacillota</taxon>
        <taxon>Bacilli</taxon>
        <taxon>Bacillales</taxon>
        <taxon>Bacillaceae</taxon>
        <taxon>Caldibacillus</taxon>
    </lineage>
</organism>
<protein>
    <recommendedName>
        <fullName evidence="3">Holin</fullName>
    </recommendedName>
</protein>
<evidence type="ECO:0000313" key="1">
    <source>
        <dbReference type="EMBL" id="REJ30212.1"/>
    </source>
</evidence>
<dbReference type="RefSeq" id="WP_020153780.1">
    <property type="nucleotide sequence ID" value="NZ_LZRR01000124.1"/>
</dbReference>
<evidence type="ECO:0000313" key="2">
    <source>
        <dbReference type="Proteomes" id="UP000257014"/>
    </source>
</evidence>
<accession>A0A3E0K7K3</accession>
<evidence type="ECO:0008006" key="3">
    <source>
        <dbReference type="Google" id="ProtNLM"/>
    </source>
</evidence>
<dbReference type="AlphaFoldDB" id="A0A3E0K7K3"/>
<dbReference type="Proteomes" id="UP000257014">
    <property type="component" value="Unassembled WGS sequence"/>
</dbReference>
<name>A0A3E0K7K3_9BACI</name>
<comment type="caution">
    <text evidence="1">The sequence shown here is derived from an EMBL/GenBank/DDBJ whole genome shotgun (WGS) entry which is preliminary data.</text>
</comment>
<proteinExistence type="predicted"/>
<gene>
    <name evidence="1" type="ORF">C6P37_03605</name>
</gene>
<reference evidence="1 2" key="1">
    <citation type="submission" date="2018-03" db="EMBL/GenBank/DDBJ databases">
        <authorList>
            <person name="Keele B.F."/>
        </authorList>
    </citation>
    <scope>NUCLEOTIDE SEQUENCE [LARGE SCALE GENOMIC DNA]</scope>
    <source>
        <strain evidence="1">ZCTH4_d</strain>
    </source>
</reference>
<dbReference type="EMBL" id="QEWE01000011">
    <property type="protein sequence ID" value="REJ30212.1"/>
    <property type="molecule type" value="Genomic_DNA"/>
</dbReference>
<sequence>MFEIYDVAIIPLIIGAVELIKRMGLPAKYSPFAALALGLTVGLVYLDAPIKERILVGIMFGLSASGLYSGTKNIVEKGDANDS</sequence>